<dbReference type="Gene3D" id="3.40.630.30">
    <property type="match status" value="1"/>
</dbReference>
<dbReference type="SUPFAM" id="SSF55729">
    <property type="entry name" value="Acyl-CoA N-acyltransferases (Nat)"/>
    <property type="match status" value="1"/>
</dbReference>
<evidence type="ECO:0000259" key="1">
    <source>
        <dbReference type="PROSITE" id="PS51186"/>
    </source>
</evidence>
<name>A0A1U7M236_9FIRM</name>
<dbReference type="InterPro" id="IPR000182">
    <property type="entry name" value="GNAT_dom"/>
</dbReference>
<sequence length="229" mass="26630">MEKLTFKFLGKKHIDKIYELTSEVYEGIENKEIFSHDSKSDLEHIIDNGGAFIGVYDGDKLVAYRSIKVPNDEENLAYDVDFYLDPKKVIINDTVAVLKEYRGKNLQNITREKLEEKYKDSNFTHKMSTVSPKNYHSYKNTLDSGYMLVALKKKYPDELCEEGYDRFILLKSEDIDFDFTGEEVIINASEIDKLKEIFASNYFGVSVDDKGNILFKKVKSFDRFIVENE</sequence>
<evidence type="ECO:0000313" key="3">
    <source>
        <dbReference type="Proteomes" id="UP000187166"/>
    </source>
</evidence>
<keyword evidence="3" id="KW-1185">Reference proteome</keyword>
<reference evidence="2 3" key="1">
    <citation type="journal article" date="2016" name="Appl. Environ. Microbiol.">
        <title>Function and Phylogeny of Bacterial Butyryl Coenzyme A:Acetate Transferases and Their Diversity in the Proximal Colon of Swine.</title>
        <authorList>
            <person name="Trachsel J."/>
            <person name="Bayles D.O."/>
            <person name="Looft T."/>
            <person name="Levine U.Y."/>
            <person name="Allen H.K."/>
        </authorList>
    </citation>
    <scope>NUCLEOTIDE SEQUENCE [LARGE SCALE GENOMIC DNA]</scope>
    <source>
        <strain evidence="2 3">35-6-1</strain>
    </source>
</reference>
<dbReference type="EMBL" id="MJIH01000001">
    <property type="protein sequence ID" value="OLR65714.1"/>
    <property type="molecule type" value="Genomic_DNA"/>
</dbReference>
<comment type="caution">
    <text evidence="2">The sequence shown here is derived from an EMBL/GenBank/DDBJ whole genome shotgun (WGS) entry which is preliminary data.</text>
</comment>
<proteinExistence type="predicted"/>
<accession>A0A1U7M236</accession>
<protein>
    <recommendedName>
        <fullName evidence="1">N-acetyltransferase domain-containing protein</fullName>
    </recommendedName>
</protein>
<evidence type="ECO:0000313" key="2">
    <source>
        <dbReference type="EMBL" id="OLR65714.1"/>
    </source>
</evidence>
<dbReference type="InterPro" id="IPR016181">
    <property type="entry name" value="Acyl_CoA_acyltransferase"/>
</dbReference>
<dbReference type="STRING" id="1465756.BIV18_09420"/>
<dbReference type="Pfam" id="PF00583">
    <property type="entry name" value="Acetyltransf_1"/>
    <property type="match status" value="1"/>
</dbReference>
<gene>
    <name evidence="2" type="ORF">BIV18_09420</name>
</gene>
<dbReference type="Proteomes" id="UP000187166">
    <property type="component" value="Unassembled WGS sequence"/>
</dbReference>
<feature type="domain" description="N-acetyltransferase" evidence="1">
    <location>
        <begin position="4"/>
        <end position="171"/>
    </location>
</feature>
<organism evidence="2 3">
    <name type="scientific">Peptoniphilus porci</name>
    <dbReference type="NCBI Taxonomy" id="2652280"/>
    <lineage>
        <taxon>Bacteria</taxon>
        <taxon>Bacillati</taxon>
        <taxon>Bacillota</taxon>
        <taxon>Tissierellia</taxon>
        <taxon>Tissierellales</taxon>
        <taxon>Peptoniphilaceae</taxon>
        <taxon>Peptoniphilus</taxon>
    </lineage>
</organism>
<dbReference type="PROSITE" id="PS51186">
    <property type="entry name" value="GNAT"/>
    <property type="match status" value="1"/>
</dbReference>
<dbReference type="GO" id="GO:0016747">
    <property type="term" value="F:acyltransferase activity, transferring groups other than amino-acyl groups"/>
    <property type="evidence" value="ECO:0007669"/>
    <property type="project" value="InterPro"/>
</dbReference>
<dbReference type="AlphaFoldDB" id="A0A1U7M236"/>